<evidence type="ECO:0000256" key="14">
    <source>
        <dbReference type="RuleBase" id="RU003785"/>
    </source>
</evidence>
<keyword evidence="9 11" id="KW-0460">Magnesium</keyword>
<feature type="binding site" evidence="11">
    <location>
        <begin position="10"/>
        <end position="17"/>
    </location>
    <ligand>
        <name>ATP</name>
        <dbReference type="ChEBI" id="CHEBI:30616"/>
    </ligand>
</feature>
<keyword evidence="5 11" id="KW-0808">Transferase</keyword>
<dbReference type="Gene3D" id="1.10.287.890">
    <property type="entry name" value="Crystal structure of tRNA isopentenylpyrophosphate transferase (bh2366) domain"/>
    <property type="match status" value="1"/>
</dbReference>
<comment type="catalytic activity">
    <reaction evidence="10 11 12">
        <text>adenosine(37) in tRNA + dimethylallyl diphosphate = N(6)-dimethylallyladenosine(37) in tRNA + diphosphate</text>
        <dbReference type="Rhea" id="RHEA:26482"/>
        <dbReference type="Rhea" id="RHEA-COMP:10162"/>
        <dbReference type="Rhea" id="RHEA-COMP:10375"/>
        <dbReference type="ChEBI" id="CHEBI:33019"/>
        <dbReference type="ChEBI" id="CHEBI:57623"/>
        <dbReference type="ChEBI" id="CHEBI:74411"/>
        <dbReference type="ChEBI" id="CHEBI:74415"/>
        <dbReference type="EC" id="2.5.1.75"/>
    </reaction>
</comment>
<dbReference type="EC" id="2.5.1.75" evidence="11"/>
<comment type="similarity">
    <text evidence="3 11 14">Belongs to the IPP transferase family.</text>
</comment>
<dbReference type="NCBIfam" id="TIGR00174">
    <property type="entry name" value="miaA"/>
    <property type="match status" value="1"/>
</dbReference>
<comment type="caution">
    <text evidence="11">Lacks conserved residue(s) required for the propagation of feature annotation.</text>
</comment>
<dbReference type="GO" id="GO:0006400">
    <property type="term" value="P:tRNA modification"/>
    <property type="evidence" value="ECO:0007669"/>
    <property type="project" value="TreeGrafter"/>
</dbReference>
<evidence type="ECO:0000256" key="8">
    <source>
        <dbReference type="ARBA" id="ARBA00022840"/>
    </source>
</evidence>
<dbReference type="InterPro" id="IPR018022">
    <property type="entry name" value="IPT"/>
</dbReference>
<evidence type="ECO:0000256" key="12">
    <source>
        <dbReference type="RuleBase" id="RU003783"/>
    </source>
</evidence>
<name>A0A6J4CY13_9HELI</name>
<gene>
    <name evidence="11 15" type="primary">miaA</name>
    <name evidence="15" type="ORF">SNTW_02470</name>
</gene>
<dbReference type="PANTHER" id="PTHR11088:SF60">
    <property type="entry name" value="TRNA DIMETHYLALLYLTRANSFERASE"/>
    <property type="match status" value="1"/>
</dbReference>
<evidence type="ECO:0000256" key="4">
    <source>
        <dbReference type="ARBA" id="ARBA00011245"/>
    </source>
</evidence>
<dbReference type="PANTHER" id="PTHR11088">
    <property type="entry name" value="TRNA DIMETHYLALLYLTRANSFERASE"/>
    <property type="match status" value="1"/>
</dbReference>
<proteinExistence type="inferred from homology"/>
<protein>
    <recommendedName>
        <fullName evidence="11">tRNA dimethylallyltransferase</fullName>
        <ecNumber evidence="11">2.5.1.75</ecNumber>
    </recommendedName>
    <alternativeName>
        <fullName evidence="11">Dimethylallyl diphosphate:tRNA dimethylallyltransferase</fullName>
        <shortName evidence="11">DMAPP:tRNA dimethylallyltransferase</shortName>
        <shortName evidence="11">DMATase</shortName>
    </alternativeName>
    <alternativeName>
        <fullName evidence="11">Isopentenyl-diphosphate:tRNA isopentenyltransferase</fullName>
        <shortName evidence="11">IPP transferase</shortName>
        <shortName evidence="11">IPPT</shortName>
        <shortName evidence="11">IPTase</shortName>
    </alternativeName>
</protein>
<keyword evidence="8 11" id="KW-0067">ATP-binding</keyword>
<dbReference type="GO" id="GO:0052381">
    <property type="term" value="F:tRNA dimethylallyltransferase activity"/>
    <property type="evidence" value="ECO:0007669"/>
    <property type="project" value="UniProtKB-UniRule"/>
</dbReference>
<comment type="function">
    <text evidence="2 11 13">Catalyzes the transfer of a dimethylallyl group onto the adenine at position 37 in tRNAs that read codons beginning with uridine, leading to the formation of N6-(dimethylallyl)adenosine (i(6)A).</text>
</comment>
<feature type="site" description="Interaction with substrate tRNA" evidence="11">
    <location>
        <position position="99"/>
    </location>
</feature>
<keyword evidence="6 11" id="KW-0819">tRNA processing</keyword>
<comment type="cofactor">
    <cofactor evidence="1 11">
        <name>Mg(2+)</name>
        <dbReference type="ChEBI" id="CHEBI:18420"/>
    </cofactor>
</comment>
<dbReference type="Proteomes" id="UP000317935">
    <property type="component" value="Chromosome"/>
</dbReference>
<evidence type="ECO:0000256" key="10">
    <source>
        <dbReference type="ARBA" id="ARBA00049563"/>
    </source>
</evidence>
<evidence type="ECO:0000313" key="16">
    <source>
        <dbReference type="Proteomes" id="UP000317935"/>
    </source>
</evidence>
<evidence type="ECO:0000256" key="11">
    <source>
        <dbReference type="HAMAP-Rule" id="MF_00185"/>
    </source>
</evidence>
<dbReference type="SUPFAM" id="SSF52540">
    <property type="entry name" value="P-loop containing nucleoside triphosphate hydrolases"/>
    <property type="match status" value="2"/>
</dbReference>
<dbReference type="EMBL" id="AP019774">
    <property type="protein sequence ID" value="BCD69602.1"/>
    <property type="molecule type" value="Genomic_DNA"/>
</dbReference>
<evidence type="ECO:0000256" key="2">
    <source>
        <dbReference type="ARBA" id="ARBA00003213"/>
    </source>
</evidence>
<dbReference type="RefSeq" id="WP_006563955.1">
    <property type="nucleotide sequence ID" value="NZ_AP019774.1"/>
</dbReference>
<evidence type="ECO:0000256" key="7">
    <source>
        <dbReference type="ARBA" id="ARBA00022741"/>
    </source>
</evidence>
<evidence type="ECO:0000256" key="3">
    <source>
        <dbReference type="ARBA" id="ARBA00005842"/>
    </source>
</evidence>
<sequence length="297" mass="33775">MIPTLLAIIGPSSSGKSDLALELAQILDAEIVSLDSLSVYQEINIAAAKPSLENLACIKHYGIDILRIDQKNNAQVFKQEVQRAIATTTKKKLLLVGGSSFYLKALIDGLSPMPILNKQQEQEIQRQIAKIDHPHAFLARIDSDYASYVKDTYRITQGLKIYLTTHMPPSAYFKAHPKIPFKYPIQVYGLCMDKTKLHANIAKRTKTMLNQGIVEEIKGLADKYGTKHQPFKAIGPKECLQYLRGELSYQELYEMIYTHTCQLAKRQMTFNRSQFKEAIFLDKEHLKQEILKQLSVF</sequence>
<dbReference type="OrthoDB" id="9776390at2"/>
<dbReference type="GO" id="GO:0005524">
    <property type="term" value="F:ATP binding"/>
    <property type="evidence" value="ECO:0007669"/>
    <property type="project" value="UniProtKB-UniRule"/>
</dbReference>
<comment type="subunit">
    <text evidence="4 11">Monomer.</text>
</comment>
<reference evidence="15 16" key="1">
    <citation type="submission" date="2019-06" db="EMBL/GenBank/DDBJ databases">
        <title>Complete genome sequence of Helicobacter suis SNTW101c.</title>
        <authorList>
            <person name="Rimbara E."/>
            <person name="Suzuki M."/>
            <person name="Matsui H."/>
            <person name="Nakamura M."/>
            <person name="Mori S."/>
            <person name="Shibayama K."/>
        </authorList>
    </citation>
    <scope>NUCLEOTIDE SEQUENCE [LARGE SCALE GENOMIC DNA]</scope>
    <source>
        <strain evidence="15 16">SNTW101c</strain>
    </source>
</reference>
<dbReference type="InterPro" id="IPR027417">
    <property type="entry name" value="P-loop_NTPase"/>
</dbReference>
<dbReference type="AlphaFoldDB" id="A0A6J4CY13"/>
<evidence type="ECO:0000256" key="5">
    <source>
        <dbReference type="ARBA" id="ARBA00022679"/>
    </source>
</evidence>
<evidence type="ECO:0000256" key="6">
    <source>
        <dbReference type="ARBA" id="ARBA00022694"/>
    </source>
</evidence>
<feature type="binding site" evidence="11">
    <location>
        <begin position="12"/>
        <end position="17"/>
    </location>
    <ligand>
        <name>substrate</name>
    </ligand>
</feature>
<evidence type="ECO:0000256" key="13">
    <source>
        <dbReference type="RuleBase" id="RU003784"/>
    </source>
</evidence>
<dbReference type="Gene3D" id="3.40.50.300">
    <property type="entry name" value="P-loop containing nucleotide triphosphate hydrolases"/>
    <property type="match status" value="1"/>
</dbReference>
<keyword evidence="7 11" id="KW-0547">Nucleotide-binding</keyword>
<accession>A0A6J4CY13</accession>
<evidence type="ECO:0000256" key="9">
    <source>
        <dbReference type="ARBA" id="ARBA00022842"/>
    </source>
</evidence>
<dbReference type="HAMAP" id="MF_00185">
    <property type="entry name" value="IPP_trans"/>
    <property type="match status" value="1"/>
</dbReference>
<evidence type="ECO:0000313" key="15">
    <source>
        <dbReference type="EMBL" id="BCD69602.1"/>
    </source>
</evidence>
<dbReference type="InterPro" id="IPR039657">
    <property type="entry name" value="Dimethylallyltransferase"/>
</dbReference>
<evidence type="ECO:0000256" key="1">
    <source>
        <dbReference type="ARBA" id="ARBA00001946"/>
    </source>
</evidence>
<organism evidence="15 16">
    <name type="scientific">Helicobacter suis</name>
    <dbReference type="NCBI Taxonomy" id="104628"/>
    <lineage>
        <taxon>Bacteria</taxon>
        <taxon>Pseudomonadati</taxon>
        <taxon>Campylobacterota</taxon>
        <taxon>Epsilonproteobacteria</taxon>
        <taxon>Campylobacterales</taxon>
        <taxon>Helicobacteraceae</taxon>
        <taxon>Helicobacter</taxon>
    </lineage>
</organism>
<feature type="region of interest" description="Interaction with substrate tRNA" evidence="11">
    <location>
        <begin position="35"/>
        <end position="38"/>
    </location>
</feature>
<dbReference type="Pfam" id="PF01715">
    <property type="entry name" value="IPPT"/>
    <property type="match status" value="1"/>
</dbReference>